<dbReference type="STRING" id="1299341.SAMN05444005_101778"/>
<evidence type="ECO:0000313" key="2">
    <source>
        <dbReference type="Proteomes" id="UP000198648"/>
    </source>
</evidence>
<dbReference type="Proteomes" id="UP000198648">
    <property type="component" value="Unassembled WGS sequence"/>
</dbReference>
<dbReference type="PANTHER" id="PTHR38471:SF2">
    <property type="entry name" value="FOUR HELIX BUNDLE PROTEIN"/>
    <property type="match status" value="1"/>
</dbReference>
<dbReference type="SUPFAM" id="SSF158446">
    <property type="entry name" value="IVS-encoded protein-like"/>
    <property type="match status" value="1"/>
</dbReference>
<dbReference type="NCBIfam" id="TIGR02436">
    <property type="entry name" value="four helix bundle protein"/>
    <property type="match status" value="1"/>
</dbReference>
<keyword evidence="2" id="KW-1185">Reference proteome</keyword>
<dbReference type="PANTHER" id="PTHR38471">
    <property type="entry name" value="FOUR HELIX BUNDLE PROTEIN"/>
    <property type="match status" value="1"/>
</dbReference>
<dbReference type="AlphaFoldDB" id="A0A1H8ZNC0"/>
<organism evidence="1 2">
    <name type="scientific">Flavobacterium urocaniciphilum</name>
    <dbReference type="NCBI Taxonomy" id="1299341"/>
    <lineage>
        <taxon>Bacteria</taxon>
        <taxon>Pseudomonadati</taxon>
        <taxon>Bacteroidota</taxon>
        <taxon>Flavobacteriia</taxon>
        <taxon>Flavobacteriales</taxon>
        <taxon>Flavobacteriaceae</taxon>
        <taxon>Flavobacterium</taxon>
    </lineage>
</organism>
<proteinExistence type="predicted"/>
<dbReference type="Gene3D" id="1.20.1440.60">
    <property type="entry name" value="23S rRNA-intervening sequence"/>
    <property type="match status" value="1"/>
</dbReference>
<protein>
    <submittedName>
        <fullName evidence="1">Four helix bundle protein</fullName>
    </submittedName>
</protein>
<sequence>MHRFKELEIWKKSRLFCSKIYNETSIFPQDEKFGIINQLRRASVSIPSNIAEGSSRSSNKDFARFLEIAIGSAYEVETQLLISADLGFINEEKVKELTELLEEIIKMTSRFRSSLKL</sequence>
<dbReference type="CDD" id="cd16377">
    <property type="entry name" value="23S_rRNA_IVP_like"/>
    <property type="match status" value="1"/>
</dbReference>
<reference evidence="1 2" key="1">
    <citation type="submission" date="2016-10" db="EMBL/GenBank/DDBJ databases">
        <authorList>
            <person name="de Groot N.N."/>
        </authorList>
    </citation>
    <scope>NUCLEOTIDE SEQUENCE [LARGE SCALE GENOMIC DNA]</scope>
    <source>
        <strain evidence="1 2">DSM 27078</strain>
    </source>
</reference>
<gene>
    <name evidence="1" type="ORF">SAMN05444005_101778</name>
</gene>
<accession>A0A1H8ZNC0</accession>
<name>A0A1H8ZNC0_9FLAO</name>
<dbReference type="Pfam" id="PF05635">
    <property type="entry name" value="23S_rRNA_IVP"/>
    <property type="match status" value="1"/>
</dbReference>
<dbReference type="EMBL" id="FOEI01000001">
    <property type="protein sequence ID" value="SEP65168.1"/>
    <property type="molecule type" value="Genomic_DNA"/>
</dbReference>
<dbReference type="InterPro" id="IPR036583">
    <property type="entry name" value="23S_rRNA_IVS_sf"/>
</dbReference>
<dbReference type="InterPro" id="IPR012657">
    <property type="entry name" value="23S_rRNA-intervening_sequence"/>
</dbReference>
<evidence type="ECO:0000313" key="1">
    <source>
        <dbReference type="EMBL" id="SEP65168.1"/>
    </source>
</evidence>
<dbReference type="OrthoDB" id="9811959at2"/>
<dbReference type="RefSeq" id="WP_091465366.1">
    <property type="nucleotide sequence ID" value="NZ_FOEI01000001.1"/>
</dbReference>